<feature type="transmembrane region" description="Helical" evidence="6">
    <location>
        <begin position="261"/>
        <end position="282"/>
    </location>
</feature>
<protein>
    <recommendedName>
        <fullName evidence="11">Competence protein</fullName>
    </recommendedName>
</protein>
<feature type="transmembrane region" description="Helical" evidence="6">
    <location>
        <begin position="399"/>
        <end position="421"/>
    </location>
</feature>
<keyword evidence="5 6" id="KW-0472">Membrane</keyword>
<dbReference type="NCBIfam" id="TIGR00360">
    <property type="entry name" value="ComEC_N-term"/>
    <property type="match status" value="1"/>
</dbReference>
<dbReference type="GO" id="GO:0005886">
    <property type="term" value="C:plasma membrane"/>
    <property type="evidence" value="ECO:0007669"/>
    <property type="project" value="UniProtKB-SubCell"/>
</dbReference>
<dbReference type="AlphaFoldDB" id="A0A0L1JMK3"/>
<gene>
    <name evidence="9" type="ORF">ATO11_13700</name>
</gene>
<evidence type="ECO:0000256" key="3">
    <source>
        <dbReference type="ARBA" id="ARBA00022692"/>
    </source>
</evidence>
<dbReference type="InterPro" id="IPR052159">
    <property type="entry name" value="Competence_DNA_uptake"/>
</dbReference>
<evidence type="ECO:0000256" key="4">
    <source>
        <dbReference type="ARBA" id="ARBA00022989"/>
    </source>
</evidence>
<evidence type="ECO:0000259" key="8">
    <source>
        <dbReference type="Pfam" id="PF13567"/>
    </source>
</evidence>
<dbReference type="InterPro" id="IPR025405">
    <property type="entry name" value="DUF4131"/>
</dbReference>
<dbReference type="PATRIC" id="fig|1317121.7.peg.3460"/>
<feature type="transmembrane region" description="Helical" evidence="6">
    <location>
        <begin position="43"/>
        <end position="60"/>
    </location>
</feature>
<keyword evidence="4 6" id="KW-1133">Transmembrane helix</keyword>
<keyword evidence="2" id="KW-1003">Cell membrane</keyword>
<dbReference type="STRING" id="1317121.ATO11_13700"/>
<feature type="transmembrane region" description="Helical" evidence="6">
    <location>
        <begin position="368"/>
        <end position="387"/>
    </location>
</feature>
<dbReference type="EMBL" id="AQQZ01000006">
    <property type="protein sequence ID" value="KNG92981.1"/>
    <property type="molecule type" value="Genomic_DNA"/>
</dbReference>
<feature type="domain" description="ComEC/Rec2-related protein" evidence="7">
    <location>
        <begin position="240"/>
        <end position="515"/>
    </location>
</feature>
<comment type="subcellular location">
    <subcellularLocation>
        <location evidence="1">Cell membrane</location>
        <topology evidence="1">Multi-pass membrane protein</topology>
    </subcellularLocation>
</comment>
<sequence>MTLATRVSGWALSQQGHFFPWAPVCLGAGIGAYFSLDTEPTPWVLYILAALALFGALLALRAQTPLLVRVVIWAGVLAALGVVLAAARTHNVSGPVLAKPVYGAVAGRIVKIDRSASGLPRLTLDQVALSRVAPADTPRRVRVSVAKDGPHTHFLPGRRVGTTAYIAPPRGAAEPGGFDFRRHAWFQKLGGVGYSRVPVVAVEDPERTGFALWITQVRLALSARLQAALPGPEGGVLAAIVTGDRSALDPRIVEDLRATNLAHLLAISGLHMGLAAGVVFGMVRGALALAPSLALRWPIRRIAAVAGFLAAAAYLALSGGNVATERAFIMVSVALGAVLLDRRALSLRAVALAALIVLALRPEALLSPGFQMSFAATTALVAAFAGIRELRRDPAPGWLRPVIALVVSSGVAGIATAPVAAAHFNMFAHYGLIANLLSVPLMGAVIMPFAIAGLVLMPLGLAALPLWVSGQGIGWILGVADRVAGWDGSVSGIATPAGWVLPALALAGLWLALVQGRGRFAALPALALVLTQWSGDDRPDVLIDAEGQIVGVRVDDMRALSRAKGAGFVAGIWLENDGLRVEQAKAAQSWNAESAGWDIVHVAGKRAARTPPPCARGRLIVSNVPLTLDGPCLVLDLDKLRDSGSIALWRDGTGLRARIAHVDGGARPWSPRGTAPPGLVDWMKTVGDQ</sequence>
<evidence type="ECO:0000256" key="1">
    <source>
        <dbReference type="ARBA" id="ARBA00004651"/>
    </source>
</evidence>
<evidence type="ECO:0008006" key="11">
    <source>
        <dbReference type="Google" id="ProtNLM"/>
    </source>
</evidence>
<organism evidence="9 10">
    <name type="scientific">Pseudaestuariivita atlantica</name>
    <dbReference type="NCBI Taxonomy" id="1317121"/>
    <lineage>
        <taxon>Bacteria</taxon>
        <taxon>Pseudomonadati</taxon>
        <taxon>Pseudomonadota</taxon>
        <taxon>Alphaproteobacteria</taxon>
        <taxon>Rhodobacterales</taxon>
        <taxon>Paracoccaceae</taxon>
        <taxon>Pseudaestuariivita</taxon>
    </lineage>
</organism>
<feature type="transmembrane region" description="Helical" evidence="6">
    <location>
        <begin position="302"/>
        <end position="324"/>
    </location>
</feature>
<evidence type="ECO:0000313" key="9">
    <source>
        <dbReference type="EMBL" id="KNG92981.1"/>
    </source>
</evidence>
<feature type="domain" description="DUF4131" evidence="8">
    <location>
        <begin position="42"/>
        <end position="196"/>
    </location>
</feature>
<dbReference type="Pfam" id="PF03772">
    <property type="entry name" value="Competence"/>
    <property type="match status" value="1"/>
</dbReference>
<evidence type="ECO:0000313" key="10">
    <source>
        <dbReference type="Proteomes" id="UP000036938"/>
    </source>
</evidence>
<dbReference type="OrthoDB" id="9790149at2"/>
<dbReference type="Pfam" id="PF13567">
    <property type="entry name" value="DUF4131"/>
    <property type="match status" value="1"/>
</dbReference>
<feature type="transmembrane region" description="Helical" evidence="6">
    <location>
        <begin position="454"/>
        <end position="477"/>
    </location>
</feature>
<name>A0A0L1JMK3_9RHOB</name>
<evidence type="ECO:0000256" key="5">
    <source>
        <dbReference type="ARBA" id="ARBA00023136"/>
    </source>
</evidence>
<evidence type="ECO:0000259" key="7">
    <source>
        <dbReference type="Pfam" id="PF03772"/>
    </source>
</evidence>
<keyword evidence="3 6" id="KW-0812">Transmembrane</keyword>
<proteinExistence type="predicted"/>
<evidence type="ECO:0000256" key="2">
    <source>
        <dbReference type="ARBA" id="ARBA00022475"/>
    </source>
</evidence>
<dbReference type="InterPro" id="IPR004477">
    <property type="entry name" value="ComEC_N"/>
</dbReference>
<reference evidence="9 10" key="1">
    <citation type="journal article" date="2015" name="Int. J. Syst. Evol. Microbiol.">
        <title>Aestuariivita atlantica sp. nov., isolated from deep sea sediment of the Atlantic Ocean.</title>
        <authorList>
            <person name="Li G."/>
            <person name="Lai Q."/>
            <person name="Du Y."/>
            <person name="Liu X."/>
            <person name="Sun F."/>
            <person name="Shao Z."/>
        </authorList>
    </citation>
    <scope>NUCLEOTIDE SEQUENCE [LARGE SCALE GENOMIC DNA]</scope>
    <source>
        <strain evidence="9 10">22II-S11-z3</strain>
    </source>
</reference>
<feature type="transmembrane region" description="Helical" evidence="6">
    <location>
        <begin position="66"/>
        <end position="87"/>
    </location>
</feature>
<accession>A0A0L1JMK3</accession>
<keyword evidence="10" id="KW-1185">Reference proteome</keyword>
<feature type="transmembrane region" description="Helical" evidence="6">
    <location>
        <begin position="18"/>
        <end position="36"/>
    </location>
</feature>
<dbReference type="PANTHER" id="PTHR30619:SF1">
    <property type="entry name" value="RECOMBINATION PROTEIN 2"/>
    <property type="match status" value="1"/>
</dbReference>
<dbReference type="PANTHER" id="PTHR30619">
    <property type="entry name" value="DNA INTERNALIZATION/COMPETENCE PROTEIN COMEC/REC2"/>
    <property type="match status" value="1"/>
</dbReference>
<feature type="transmembrane region" description="Helical" evidence="6">
    <location>
        <begin position="427"/>
        <end position="447"/>
    </location>
</feature>
<dbReference type="RefSeq" id="WP_050531469.1">
    <property type="nucleotide sequence ID" value="NZ_AQQZ01000006.1"/>
</dbReference>
<comment type="caution">
    <text evidence="9">The sequence shown here is derived from an EMBL/GenBank/DDBJ whole genome shotgun (WGS) entry which is preliminary data.</text>
</comment>
<dbReference type="Proteomes" id="UP000036938">
    <property type="component" value="Unassembled WGS sequence"/>
</dbReference>
<evidence type="ECO:0000256" key="6">
    <source>
        <dbReference type="SAM" id="Phobius"/>
    </source>
</evidence>
<feature type="transmembrane region" description="Helical" evidence="6">
    <location>
        <begin position="497"/>
        <end position="514"/>
    </location>
</feature>